<dbReference type="EMBL" id="CM042061">
    <property type="protein sequence ID" value="KAI3672959.1"/>
    <property type="molecule type" value="Genomic_DNA"/>
</dbReference>
<gene>
    <name evidence="1" type="ORF">L6452_39064</name>
</gene>
<protein>
    <submittedName>
        <fullName evidence="1">Uncharacterized protein</fullName>
    </submittedName>
</protein>
<organism evidence="1 2">
    <name type="scientific">Arctium lappa</name>
    <name type="common">Greater burdock</name>
    <name type="synonym">Lappa major</name>
    <dbReference type="NCBI Taxonomy" id="4217"/>
    <lineage>
        <taxon>Eukaryota</taxon>
        <taxon>Viridiplantae</taxon>
        <taxon>Streptophyta</taxon>
        <taxon>Embryophyta</taxon>
        <taxon>Tracheophyta</taxon>
        <taxon>Spermatophyta</taxon>
        <taxon>Magnoliopsida</taxon>
        <taxon>eudicotyledons</taxon>
        <taxon>Gunneridae</taxon>
        <taxon>Pentapetalae</taxon>
        <taxon>asterids</taxon>
        <taxon>campanulids</taxon>
        <taxon>Asterales</taxon>
        <taxon>Asteraceae</taxon>
        <taxon>Carduoideae</taxon>
        <taxon>Cardueae</taxon>
        <taxon>Arctiinae</taxon>
        <taxon>Arctium</taxon>
    </lineage>
</organism>
<accession>A0ACB8XRH8</accession>
<dbReference type="Proteomes" id="UP001055879">
    <property type="component" value="Linkage Group LG15"/>
</dbReference>
<evidence type="ECO:0000313" key="2">
    <source>
        <dbReference type="Proteomes" id="UP001055879"/>
    </source>
</evidence>
<sequence>MTDQTEEQTTTIAAGEDSGSNVQQMMQEVDETTKKLDKMTTSFSIWPPTQRTRDAVIKRLLQTLSEKSVLSDRYGTIPADEAAGVARRIEEEAFNAASNIPVSAEDDGIEILQYYSKEISKRMLDTVKSRSASSATSSTLDEKDGATADAAAQDEESSTVETQS</sequence>
<reference evidence="1 2" key="2">
    <citation type="journal article" date="2022" name="Mol. Ecol. Resour.">
        <title>The genomes of chicory, endive, great burdock and yacon provide insights into Asteraceae paleo-polyploidization history and plant inulin production.</title>
        <authorList>
            <person name="Fan W."/>
            <person name="Wang S."/>
            <person name="Wang H."/>
            <person name="Wang A."/>
            <person name="Jiang F."/>
            <person name="Liu H."/>
            <person name="Zhao H."/>
            <person name="Xu D."/>
            <person name="Zhang Y."/>
        </authorList>
    </citation>
    <scope>NUCLEOTIDE SEQUENCE [LARGE SCALE GENOMIC DNA]</scope>
    <source>
        <strain evidence="2">cv. Niubang</strain>
    </source>
</reference>
<proteinExistence type="predicted"/>
<name>A0ACB8XRH8_ARCLA</name>
<keyword evidence="2" id="KW-1185">Reference proteome</keyword>
<evidence type="ECO:0000313" key="1">
    <source>
        <dbReference type="EMBL" id="KAI3672959.1"/>
    </source>
</evidence>
<reference evidence="2" key="1">
    <citation type="journal article" date="2022" name="Mol. Ecol. Resour.">
        <title>The genomes of chicory, endive, great burdock and yacon provide insights into Asteraceae palaeo-polyploidization history and plant inulin production.</title>
        <authorList>
            <person name="Fan W."/>
            <person name="Wang S."/>
            <person name="Wang H."/>
            <person name="Wang A."/>
            <person name="Jiang F."/>
            <person name="Liu H."/>
            <person name="Zhao H."/>
            <person name="Xu D."/>
            <person name="Zhang Y."/>
        </authorList>
    </citation>
    <scope>NUCLEOTIDE SEQUENCE [LARGE SCALE GENOMIC DNA]</scope>
    <source>
        <strain evidence="2">cv. Niubang</strain>
    </source>
</reference>
<comment type="caution">
    <text evidence="1">The sequence shown here is derived from an EMBL/GenBank/DDBJ whole genome shotgun (WGS) entry which is preliminary data.</text>
</comment>